<organism evidence="2 3">
    <name type="scientific">Eimeria necatrix</name>
    <dbReference type="NCBI Taxonomy" id="51315"/>
    <lineage>
        <taxon>Eukaryota</taxon>
        <taxon>Sar</taxon>
        <taxon>Alveolata</taxon>
        <taxon>Apicomplexa</taxon>
        <taxon>Conoidasida</taxon>
        <taxon>Coccidia</taxon>
        <taxon>Eucoccidiorida</taxon>
        <taxon>Eimeriorina</taxon>
        <taxon>Eimeriidae</taxon>
        <taxon>Eimeria</taxon>
    </lineage>
</organism>
<protein>
    <submittedName>
        <fullName evidence="2">Uncharacterized protein</fullName>
    </submittedName>
</protein>
<reference evidence="2" key="2">
    <citation type="submission" date="2013-10" db="EMBL/GenBank/DDBJ databases">
        <authorList>
            <person name="Aslett M."/>
        </authorList>
    </citation>
    <scope>NUCLEOTIDE SEQUENCE [LARGE SCALE GENOMIC DNA]</scope>
    <source>
        <strain evidence="2">Houghton</strain>
    </source>
</reference>
<feature type="compositionally biased region" description="Polar residues" evidence="1">
    <location>
        <begin position="348"/>
        <end position="360"/>
    </location>
</feature>
<dbReference type="GeneID" id="25477815"/>
<dbReference type="Proteomes" id="UP000030754">
    <property type="component" value="Unassembled WGS sequence"/>
</dbReference>
<evidence type="ECO:0000256" key="1">
    <source>
        <dbReference type="SAM" id="MobiDB-lite"/>
    </source>
</evidence>
<reference evidence="2" key="1">
    <citation type="submission" date="2013-10" db="EMBL/GenBank/DDBJ databases">
        <title>Genomic analysis of the causative agents of coccidiosis in chickens.</title>
        <authorList>
            <person name="Reid A.J."/>
            <person name="Blake D."/>
            <person name="Billington K."/>
            <person name="Browne H."/>
            <person name="Dunn M."/>
            <person name="Hung S."/>
            <person name="Kawahara F."/>
            <person name="Miranda-Saavedra D."/>
            <person name="Mourier T."/>
            <person name="Nagra H."/>
            <person name="Otto T.D."/>
            <person name="Rawlings N."/>
            <person name="Sanchez A."/>
            <person name="Sanders M."/>
            <person name="Subramaniam C."/>
            <person name="Tay Y."/>
            <person name="Dear P."/>
            <person name="Doerig C."/>
            <person name="Gruber A."/>
            <person name="Parkinson J."/>
            <person name="Shirley M."/>
            <person name="Wan K.L."/>
            <person name="Berriman M."/>
            <person name="Tomley F."/>
            <person name="Pain A."/>
        </authorList>
    </citation>
    <scope>NUCLEOTIDE SEQUENCE [LARGE SCALE GENOMIC DNA]</scope>
    <source>
        <strain evidence="2">Houghton</strain>
    </source>
</reference>
<sequence length="386" mass="42501">MEQCRGVQVAASIRCEDCDTTPQADLKRRLRALLRQEKLYTRRDGESTFNDCSSNRHRIEGGTLWNVGSVCREVGEYTHSDAGMGVLARKRSTCELLQTRVISFSCHASSVGNRIRRSAGITEVQRSLAQGSSKTDDWGPYASSVVSVDMGSRIHERKSRFRAKALIVKPELTALGAVPSNCIAISDRSEISSRCTSQHRSIDTRAGEQALWDVSVISSRDEENTLKVRPTRAKDNDVPSCNGEHDGTGRKCNELHSICHDEFTEDSVKNGSMEPLNAACTANTATGNVQQERHTQEPFALWGDVSSLRHLSGYCALTSKTQLKDQPLKAGAQDLERSPGRQEKESLRTTSEACSDALQTPTTGGWPECVVSMLGPDIFNRLKEEP</sequence>
<proteinExistence type="predicted"/>
<name>U6N078_9EIME</name>
<dbReference type="VEuPathDB" id="ToxoDB:ENH_00076850"/>
<dbReference type="EMBL" id="HG725758">
    <property type="protein sequence ID" value="CDJ69602.1"/>
    <property type="molecule type" value="Genomic_DNA"/>
</dbReference>
<gene>
    <name evidence="2" type="ORF">ENH_00076850</name>
</gene>
<dbReference type="RefSeq" id="XP_013438068.1">
    <property type="nucleotide sequence ID" value="XM_013582614.1"/>
</dbReference>
<dbReference type="OrthoDB" id="10371731at2759"/>
<feature type="region of interest" description="Disordered" evidence="1">
    <location>
        <begin position="327"/>
        <end position="360"/>
    </location>
</feature>
<evidence type="ECO:0000313" key="3">
    <source>
        <dbReference type="Proteomes" id="UP000030754"/>
    </source>
</evidence>
<accession>U6N078</accession>
<feature type="compositionally biased region" description="Basic and acidic residues" evidence="1">
    <location>
        <begin position="334"/>
        <end position="347"/>
    </location>
</feature>
<keyword evidence="3" id="KW-1185">Reference proteome</keyword>
<evidence type="ECO:0000313" key="2">
    <source>
        <dbReference type="EMBL" id="CDJ69602.1"/>
    </source>
</evidence>
<dbReference type="AlphaFoldDB" id="U6N078"/>